<dbReference type="Proteomes" id="UP000013776">
    <property type="component" value="Unassembled WGS sequence"/>
</dbReference>
<proteinExistence type="predicted"/>
<dbReference type="EMBL" id="CAHR02000172">
    <property type="protein sequence ID" value="CCG83719.1"/>
    <property type="molecule type" value="Genomic_DNA"/>
</dbReference>
<organism evidence="2 3">
    <name type="scientific">Taphrina deformans (strain PYCC 5710 / ATCC 11124 / CBS 356.35 / IMI 108563 / JCM 9778 / NBRC 8474)</name>
    <name type="common">Peach leaf curl fungus</name>
    <name type="synonym">Lalaria deformans</name>
    <dbReference type="NCBI Taxonomy" id="1097556"/>
    <lineage>
        <taxon>Eukaryota</taxon>
        <taxon>Fungi</taxon>
        <taxon>Dikarya</taxon>
        <taxon>Ascomycota</taxon>
        <taxon>Taphrinomycotina</taxon>
        <taxon>Taphrinomycetes</taxon>
        <taxon>Taphrinales</taxon>
        <taxon>Taphrinaceae</taxon>
        <taxon>Taphrina</taxon>
    </lineage>
</organism>
<dbReference type="VEuPathDB" id="FungiDB:TAPDE_004033"/>
<name>R4XK75_TAPDE</name>
<comment type="caution">
    <text evidence="2">The sequence shown here is derived from an EMBL/GenBank/DDBJ whole genome shotgun (WGS) entry which is preliminary data.</text>
</comment>
<protein>
    <submittedName>
        <fullName evidence="2">Uncharacterized protein</fullName>
    </submittedName>
</protein>
<accession>R4XK75</accession>
<feature type="compositionally biased region" description="Acidic residues" evidence="1">
    <location>
        <begin position="480"/>
        <end position="493"/>
    </location>
</feature>
<keyword evidence="3" id="KW-1185">Reference proteome</keyword>
<dbReference type="OrthoDB" id="4159838at2759"/>
<dbReference type="AlphaFoldDB" id="R4XK75"/>
<feature type="region of interest" description="Disordered" evidence="1">
    <location>
        <begin position="474"/>
        <end position="499"/>
    </location>
</feature>
<reference evidence="2 3" key="1">
    <citation type="journal article" date="2013" name="MBio">
        <title>Genome sequencing of the plant pathogen Taphrina deformans, the causal agent of peach leaf curl.</title>
        <authorList>
            <person name="Cisse O.H."/>
            <person name="Almeida J.M.G.C.F."/>
            <person name="Fonseca A."/>
            <person name="Kumar A.A."/>
            <person name="Salojaervi J."/>
            <person name="Overmyer K."/>
            <person name="Hauser P.M."/>
            <person name="Pagni M."/>
        </authorList>
    </citation>
    <scope>NUCLEOTIDE SEQUENCE [LARGE SCALE GENOMIC DNA]</scope>
    <source>
        <strain evidence="3">PYCC 5710 / ATCC 11124 / CBS 356.35 / IMI 108563 / JCM 9778 / NBRC 8474</strain>
    </source>
</reference>
<evidence type="ECO:0000313" key="2">
    <source>
        <dbReference type="EMBL" id="CCG83719.1"/>
    </source>
</evidence>
<gene>
    <name evidence="2" type="ORF">TAPDE_004033</name>
</gene>
<sequence length="710" mass="79884">MRPELVDNAATPWQTSKCHRVLRPLKLKINALERALSTSHSVADGLTAWSILSRKRSKTGNVSDSSAAYRPTSTRVRKYGNVRCKQRLNEASSRNEDSNDVFAEELLSSLRSRVTPALGNAYVGVYYAFTSILEKKETKHRFPTLASRAAHTVGRCVHLTSHQFSDDPIEPDEWYESVPAHYRSAVVVGNALQLILSAVSHVRPLLPVIALALSDSPLSMQVMDTVLDHTDISTCRKADVQELQALADRVQAPWALRRHFSEIFRIDLLKYPGFQVVLDCKSETTLDAHAQALYVKANMTVLQYLRRKQKSQCTNDDRYYELLEEMSCRVFRCADIQFVRLLQALAYSIAVLVNDVANMEMIQVVQSQTKQVLQASVRAKEDCLEYLTSAFSSEQLVEVVECLVGRQDELAITLARTCATTFEGDFVAWAFAIEKDVLQAKSGGDELKYRFEPLLDSWVARTPGLKKVMNAKIVQQPRDESDEEETSVDEDEYQGDRSRSQLSFAEIECEDENDLLADVLSHGNSITVGLLEALSHKKSSERLQSAKLLQRYGKLSSKSMHSESPLAAKRSRSLLSDDSQMLCTSPLIKRAAKRPRYKNIESSRAIDFPTFESHRISRTKRQRITHVSSEPTTDLLLSPTTTPDKRVARKALRELNKLKSGFAILRQKRPGKHMPLHVEPETECEPLEEDEISVVGGLLPGSEIDELSML</sequence>
<evidence type="ECO:0000256" key="1">
    <source>
        <dbReference type="SAM" id="MobiDB-lite"/>
    </source>
</evidence>
<evidence type="ECO:0000313" key="3">
    <source>
        <dbReference type="Proteomes" id="UP000013776"/>
    </source>
</evidence>